<dbReference type="CDD" id="cd06261">
    <property type="entry name" value="TM_PBP2"/>
    <property type="match status" value="1"/>
</dbReference>
<protein>
    <submittedName>
        <fullName evidence="9">Hydroxymethylpyrimidine ABC transporter, transmembrane component</fullName>
    </submittedName>
</protein>
<evidence type="ECO:0000256" key="2">
    <source>
        <dbReference type="ARBA" id="ARBA00022448"/>
    </source>
</evidence>
<feature type="transmembrane region" description="Helical" evidence="7">
    <location>
        <begin position="105"/>
        <end position="126"/>
    </location>
</feature>
<keyword evidence="3" id="KW-1003">Cell membrane</keyword>
<keyword evidence="4 7" id="KW-0812">Transmembrane</keyword>
<dbReference type="SUPFAM" id="SSF161098">
    <property type="entry name" value="MetI-like"/>
    <property type="match status" value="1"/>
</dbReference>
<dbReference type="PROSITE" id="PS51257">
    <property type="entry name" value="PROKAR_LIPOPROTEIN"/>
    <property type="match status" value="1"/>
</dbReference>
<evidence type="ECO:0000256" key="6">
    <source>
        <dbReference type="ARBA" id="ARBA00023136"/>
    </source>
</evidence>
<feature type="transmembrane region" description="Helical" evidence="7">
    <location>
        <begin position="182"/>
        <end position="208"/>
    </location>
</feature>
<dbReference type="GO" id="GO:0005886">
    <property type="term" value="C:plasma membrane"/>
    <property type="evidence" value="ECO:0007669"/>
    <property type="project" value="UniProtKB-SubCell"/>
</dbReference>
<keyword evidence="5 7" id="KW-1133">Transmembrane helix</keyword>
<feature type="transmembrane region" description="Helical" evidence="7">
    <location>
        <begin position="12"/>
        <end position="35"/>
    </location>
</feature>
<dbReference type="EMBL" id="FPHE01000116">
    <property type="protein sequence ID" value="SFV62451.1"/>
    <property type="molecule type" value="Genomic_DNA"/>
</dbReference>
<evidence type="ECO:0000256" key="7">
    <source>
        <dbReference type="SAM" id="Phobius"/>
    </source>
</evidence>
<dbReference type="GO" id="GO:0055085">
    <property type="term" value="P:transmembrane transport"/>
    <property type="evidence" value="ECO:0007669"/>
    <property type="project" value="InterPro"/>
</dbReference>
<dbReference type="PANTHER" id="PTHR30151:SF0">
    <property type="entry name" value="ABC TRANSPORTER PERMEASE PROTEIN MJ0413-RELATED"/>
    <property type="match status" value="1"/>
</dbReference>
<feature type="transmembrane region" description="Helical" evidence="7">
    <location>
        <begin position="132"/>
        <end position="152"/>
    </location>
</feature>
<dbReference type="Pfam" id="PF00528">
    <property type="entry name" value="BPD_transp_1"/>
    <property type="match status" value="1"/>
</dbReference>
<feature type="transmembrane region" description="Helical" evidence="7">
    <location>
        <begin position="228"/>
        <end position="248"/>
    </location>
</feature>
<keyword evidence="2" id="KW-0813">Transport</keyword>
<dbReference type="AlphaFoldDB" id="A0A1W1C9T4"/>
<keyword evidence="6 7" id="KW-0472">Membrane</keyword>
<evidence type="ECO:0000256" key="5">
    <source>
        <dbReference type="ARBA" id="ARBA00022989"/>
    </source>
</evidence>
<dbReference type="InterPro" id="IPR000515">
    <property type="entry name" value="MetI-like"/>
</dbReference>
<dbReference type="Gene3D" id="1.10.3720.10">
    <property type="entry name" value="MetI-like"/>
    <property type="match status" value="1"/>
</dbReference>
<evidence type="ECO:0000259" key="8">
    <source>
        <dbReference type="PROSITE" id="PS50928"/>
    </source>
</evidence>
<evidence type="ECO:0000256" key="4">
    <source>
        <dbReference type="ARBA" id="ARBA00022692"/>
    </source>
</evidence>
<feature type="transmembrane region" description="Helical" evidence="7">
    <location>
        <begin position="74"/>
        <end position="98"/>
    </location>
</feature>
<evidence type="ECO:0000256" key="1">
    <source>
        <dbReference type="ARBA" id="ARBA00004651"/>
    </source>
</evidence>
<evidence type="ECO:0000313" key="9">
    <source>
        <dbReference type="EMBL" id="SFV62451.1"/>
    </source>
</evidence>
<sequence length="260" mass="28588">MKFFLKILKDFPAYLWSGWGAIASIFLFIACWEVGSQAYGALALPSPLSTFSSVGELLNDPQSWGEILISIKRAMFGFLISLVLGSVLGLIAGLFATASMMSRPIITILMGMPPIAWIVLAMIWFGMSDNTVIFTVVVASFPIVFVGALQGTRTIEGTLKEMCDSFNLPPMMKFTNLYFPHIFSYIFPAWVSALGMSWKIVVMAELLASNSGVGSMLATARAQLDTPTALALVVVMIGSLMFIEYIILEPIKREVELWRD</sequence>
<accession>A0A1W1C9T4</accession>
<dbReference type="InterPro" id="IPR035906">
    <property type="entry name" value="MetI-like_sf"/>
</dbReference>
<reference evidence="9" key="1">
    <citation type="submission" date="2016-10" db="EMBL/GenBank/DDBJ databases">
        <authorList>
            <person name="de Groot N.N."/>
        </authorList>
    </citation>
    <scope>NUCLEOTIDE SEQUENCE</scope>
</reference>
<feature type="domain" description="ABC transmembrane type-1" evidence="8">
    <location>
        <begin position="67"/>
        <end position="247"/>
    </location>
</feature>
<evidence type="ECO:0000256" key="3">
    <source>
        <dbReference type="ARBA" id="ARBA00022475"/>
    </source>
</evidence>
<dbReference type="PROSITE" id="PS50928">
    <property type="entry name" value="ABC_TM1"/>
    <property type="match status" value="1"/>
</dbReference>
<comment type="subcellular location">
    <subcellularLocation>
        <location evidence="1">Cell membrane</location>
        <topology evidence="1">Multi-pass membrane protein</topology>
    </subcellularLocation>
</comment>
<gene>
    <name evidence="9" type="ORF">MNB_SV-12-258</name>
</gene>
<name>A0A1W1C9T4_9ZZZZ</name>
<proteinExistence type="predicted"/>
<organism evidence="9">
    <name type="scientific">hydrothermal vent metagenome</name>
    <dbReference type="NCBI Taxonomy" id="652676"/>
    <lineage>
        <taxon>unclassified sequences</taxon>
        <taxon>metagenomes</taxon>
        <taxon>ecological metagenomes</taxon>
    </lineage>
</organism>
<dbReference type="PANTHER" id="PTHR30151">
    <property type="entry name" value="ALKANE SULFONATE ABC TRANSPORTER-RELATED, MEMBRANE SUBUNIT"/>
    <property type="match status" value="1"/>
</dbReference>